<proteinExistence type="predicted"/>
<dbReference type="AlphaFoldDB" id="A0A0P0W731"/>
<protein>
    <submittedName>
        <fullName evidence="1">Os04g0168683 protein</fullName>
    </submittedName>
</protein>
<dbReference type="EMBL" id="AP014960">
    <property type="protein sequence ID" value="BAS87893.1"/>
    <property type="molecule type" value="Genomic_DNA"/>
</dbReference>
<accession>A0A0P0W731</accession>
<reference evidence="1 2" key="2">
    <citation type="journal article" date="2013" name="Plant Cell Physiol.">
        <title>Rice Annotation Project Database (RAP-DB): an integrative and interactive database for rice genomics.</title>
        <authorList>
            <person name="Sakai H."/>
            <person name="Lee S.S."/>
            <person name="Tanaka T."/>
            <person name="Numa H."/>
            <person name="Kim J."/>
            <person name="Kawahara Y."/>
            <person name="Wakimoto H."/>
            <person name="Yang C.C."/>
            <person name="Iwamoto M."/>
            <person name="Abe T."/>
            <person name="Yamada Y."/>
            <person name="Muto A."/>
            <person name="Inokuchi H."/>
            <person name="Ikemura T."/>
            <person name="Matsumoto T."/>
            <person name="Sasaki T."/>
            <person name="Itoh T."/>
        </authorList>
    </citation>
    <scope>NUCLEOTIDE SEQUENCE [LARGE SCALE GENOMIC DNA]</scope>
    <source>
        <strain evidence="2">cv. Nipponbare</strain>
    </source>
</reference>
<dbReference type="InParanoid" id="A0A0P0W731"/>
<dbReference type="Proteomes" id="UP000059680">
    <property type="component" value="Chromosome 4"/>
</dbReference>
<keyword evidence="2" id="KW-1185">Reference proteome</keyword>
<reference evidence="2" key="1">
    <citation type="journal article" date="2005" name="Nature">
        <title>The map-based sequence of the rice genome.</title>
        <authorList>
            <consortium name="International rice genome sequencing project (IRGSP)"/>
            <person name="Matsumoto T."/>
            <person name="Wu J."/>
            <person name="Kanamori H."/>
            <person name="Katayose Y."/>
            <person name="Fujisawa M."/>
            <person name="Namiki N."/>
            <person name="Mizuno H."/>
            <person name="Yamamoto K."/>
            <person name="Antonio B.A."/>
            <person name="Baba T."/>
            <person name="Sakata K."/>
            <person name="Nagamura Y."/>
            <person name="Aoki H."/>
            <person name="Arikawa K."/>
            <person name="Arita K."/>
            <person name="Bito T."/>
            <person name="Chiden Y."/>
            <person name="Fujitsuka N."/>
            <person name="Fukunaka R."/>
            <person name="Hamada M."/>
            <person name="Harada C."/>
            <person name="Hayashi A."/>
            <person name="Hijishita S."/>
            <person name="Honda M."/>
            <person name="Hosokawa S."/>
            <person name="Ichikawa Y."/>
            <person name="Idonuma A."/>
            <person name="Iijima M."/>
            <person name="Ikeda M."/>
            <person name="Ikeno M."/>
            <person name="Ito K."/>
            <person name="Ito S."/>
            <person name="Ito T."/>
            <person name="Ito Y."/>
            <person name="Ito Y."/>
            <person name="Iwabuchi A."/>
            <person name="Kamiya K."/>
            <person name="Karasawa W."/>
            <person name="Kurita K."/>
            <person name="Katagiri S."/>
            <person name="Kikuta A."/>
            <person name="Kobayashi H."/>
            <person name="Kobayashi N."/>
            <person name="Machita K."/>
            <person name="Maehara T."/>
            <person name="Masukawa M."/>
            <person name="Mizubayashi T."/>
            <person name="Mukai Y."/>
            <person name="Nagasaki H."/>
            <person name="Nagata Y."/>
            <person name="Naito S."/>
            <person name="Nakashima M."/>
            <person name="Nakama Y."/>
            <person name="Nakamichi Y."/>
            <person name="Nakamura M."/>
            <person name="Meguro A."/>
            <person name="Negishi M."/>
            <person name="Ohta I."/>
            <person name="Ohta T."/>
            <person name="Okamoto M."/>
            <person name="Ono N."/>
            <person name="Saji S."/>
            <person name="Sakaguchi M."/>
            <person name="Sakai K."/>
            <person name="Shibata M."/>
            <person name="Shimokawa T."/>
            <person name="Song J."/>
            <person name="Takazaki Y."/>
            <person name="Terasawa K."/>
            <person name="Tsugane M."/>
            <person name="Tsuji K."/>
            <person name="Ueda S."/>
            <person name="Waki K."/>
            <person name="Yamagata H."/>
            <person name="Yamamoto M."/>
            <person name="Yamamoto S."/>
            <person name="Yamane H."/>
            <person name="Yoshiki S."/>
            <person name="Yoshihara R."/>
            <person name="Yukawa K."/>
            <person name="Zhong H."/>
            <person name="Yano M."/>
            <person name="Yuan Q."/>
            <person name="Ouyang S."/>
            <person name="Liu J."/>
            <person name="Jones K.M."/>
            <person name="Gansberger K."/>
            <person name="Moffat K."/>
            <person name="Hill J."/>
            <person name="Bera J."/>
            <person name="Fadrosh D."/>
            <person name="Jin S."/>
            <person name="Johri S."/>
            <person name="Kim M."/>
            <person name="Overton L."/>
            <person name="Reardon M."/>
            <person name="Tsitrin T."/>
            <person name="Vuong H."/>
            <person name="Weaver B."/>
            <person name="Ciecko A."/>
            <person name="Tallon L."/>
            <person name="Jackson J."/>
            <person name="Pai G."/>
            <person name="Aken S.V."/>
            <person name="Utterback T."/>
            <person name="Reidmuller S."/>
            <person name="Feldblyum T."/>
            <person name="Hsiao J."/>
            <person name="Zismann V."/>
            <person name="Iobst S."/>
            <person name="de Vazeille A.R."/>
            <person name="Buell C.R."/>
            <person name="Ying K."/>
            <person name="Li Y."/>
            <person name="Lu T."/>
            <person name="Huang Y."/>
            <person name="Zhao Q."/>
            <person name="Feng Q."/>
            <person name="Zhang L."/>
            <person name="Zhu J."/>
            <person name="Weng Q."/>
            <person name="Mu J."/>
            <person name="Lu Y."/>
            <person name="Fan D."/>
            <person name="Liu Y."/>
            <person name="Guan J."/>
            <person name="Zhang Y."/>
            <person name="Yu S."/>
            <person name="Liu X."/>
            <person name="Zhang Y."/>
            <person name="Hong G."/>
            <person name="Han B."/>
            <person name="Choisne N."/>
            <person name="Demange N."/>
            <person name="Orjeda G."/>
            <person name="Samain S."/>
            <person name="Cattolico L."/>
            <person name="Pelletier E."/>
            <person name="Couloux A."/>
            <person name="Segurens B."/>
            <person name="Wincker P."/>
            <person name="D'Hont A."/>
            <person name="Scarpelli C."/>
            <person name="Weissenbach J."/>
            <person name="Salanoubat M."/>
            <person name="Quetier F."/>
            <person name="Yu Y."/>
            <person name="Kim H.R."/>
            <person name="Rambo T."/>
            <person name="Currie J."/>
            <person name="Collura K."/>
            <person name="Luo M."/>
            <person name="Yang T."/>
            <person name="Ammiraju J.S.S."/>
            <person name="Engler F."/>
            <person name="Soderlund C."/>
            <person name="Wing R.A."/>
            <person name="Palmer L.E."/>
            <person name="de la Bastide M."/>
            <person name="Spiegel L."/>
            <person name="Nascimento L."/>
            <person name="Zutavern T."/>
            <person name="O'Shaughnessy A."/>
            <person name="Dike S."/>
            <person name="Dedhia N."/>
            <person name="Preston R."/>
            <person name="Balija V."/>
            <person name="McCombie W.R."/>
            <person name="Chow T."/>
            <person name="Chen H."/>
            <person name="Chung M."/>
            <person name="Chen C."/>
            <person name="Shaw J."/>
            <person name="Wu H."/>
            <person name="Hsiao K."/>
            <person name="Chao Y."/>
            <person name="Chu M."/>
            <person name="Cheng C."/>
            <person name="Hour A."/>
            <person name="Lee P."/>
            <person name="Lin S."/>
            <person name="Lin Y."/>
            <person name="Liou J."/>
            <person name="Liu S."/>
            <person name="Hsing Y."/>
            <person name="Raghuvanshi S."/>
            <person name="Mohanty A."/>
            <person name="Bharti A.K."/>
            <person name="Gaur A."/>
            <person name="Gupta V."/>
            <person name="Kumar D."/>
            <person name="Ravi V."/>
            <person name="Vij S."/>
            <person name="Kapur A."/>
            <person name="Khurana P."/>
            <person name="Khurana P."/>
            <person name="Khurana J.P."/>
            <person name="Tyagi A.K."/>
            <person name="Gaikwad K."/>
            <person name="Singh A."/>
            <person name="Dalal V."/>
            <person name="Srivastava S."/>
            <person name="Dixit A."/>
            <person name="Pal A.K."/>
            <person name="Ghazi I.A."/>
            <person name="Yadav M."/>
            <person name="Pandit A."/>
            <person name="Bhargava A."/>
            <person name="Sureshbabu K."/>
            <person name="Batra K."/>
            <person name="Sharma T.R."/>
            <person name="Mohapatra T."/>
            <person name="Singh N.K."/>
            <person name="Messing J."/>
            <person name="Nelson A.B."/>
            <person name="Fuks G."/>
            <person name="Kavchok S."/>
            <person name="Keizer G."/>
            <person name="Linton E."/>
            <person name="Llaca V."/>
            <person name="Song R."/>
            <person name="Tanyolac B."/>
            <person name="Young S."/>
            <person name="Ho-Il K."/>
            <person name="Hahn J.H."/>
            <person name="Sangsakoo G."/>
            <person name="Vanavichit A."/>
            <person name="de Mattos Luiz.A.T."/>
            <person name="Zimmer P.D."/>
            <person name="Malone G."/>
            <person name="Dellagostin O."/>
            <person name="de Oliveira A.C."/>
            <person name="Bevan M."/>
            <person name="Bancroft I."/>
            <person name="Minx P."/>
            <person name="Cordum H."/>
            <person name="Wilson R."/>
            <person name="Cheng Z."/>
            <person name="Jin W."/>
            <person name="Jiang J."/>
            <person name="Leong S.A."/>
            <person name="Iwama H."/>
            <person name="Gojobori T."/>
            <person name="Itoh T."/>
            <person name="Niimura Y."/>
            <person name="Fujii Y."/>
            <person name="Habara T."/>
            <person name="Sakai H."/>
            <person name="Sato Y."/>
            <person name="Wilson G."/>
            <person name="Kumar K."/>
            <person name="McCouch S."/>
            <person name="Juretic N."/>
            <person name="Hoen D."/>
            <person name="Wright S."/>
            <person name="Bruskiewich R."/>
            <person name="Bureau T."/>
            <person name="Miyao A."/>
            <person name="Hirochika H."/>
            <person name="Nishikawa T."/>
            <person name="Kadowaki K."/>
            <person name="Sugiura M."/>
            <person name="Burr B."/>
            <person name="Sasaki T."/>
        </authorList>
    </citation>
    <scope>NUCLEOTIDE SEQUENCE [LARGE SCALE GENOMIC DNA]</scope>
    <source>
        <strain evidence="2">cv. Nipponbare</strain>
    </source>
</reference>
<name>A0A0P0W731_ORYSJ</name>
<evidence type="ECO:0000313" key="2">
    <source>
        <dbReference type="Proteomes" id="UP000059680"/>
    </source>
</evidence>
<dbReference type="PaxDb" id="39947-A0A0P0W731"/>
<organism evidence="1 2">
    <name type="scientific">Oryza sativa subsp. japonica</name>
    <name type="common">Rice</name>
    <dbReference type="NCBI Taxonomy" id="39947"/>
    <lineage>
        <taxon>Eukaryota</taxon>
        <taxon>Viridiplantae</taxon>
        <taxon>Streptophyta</taxon>
        <taxon>Embryophyta</taxon>
        <taxon>Tracheophyta</taxon>
        <taxon>Spermatophyta</taxon>
        <taxon>Magnoliopsida</taxon>
        <taxon>Liliopsida</taxon>
        <taxon>Poales</taxon>
        <taxon>Poaceae</taxon>
        <taxon>BOP clade</taxon>
        <taxon>Oryzoideae</taxon>
        <taxon>Oryzeae</taxon>
        <taxon>Oryzinae</taxon>
        <taxon>Oryza</taxon>
        <taxon>Oryza sativa</taxon>
    </lineage>
</organism>
<sequence>MSLKFPLLTPSFLPLLEIFSIRLCRRVRSITRVDEATITSASQPRLPDSTRQRGRTLAPSYILECLLLQGLVSSSSPPLEPPSSPDCRKLELTLWLPAAPPSASSTPCASVVELELCLLAARSTCSMLKLQGQVPLSLSPLELELADPTQENFDAGACLR</sequence>
<reference evidence="1 2" key="3">
    <citation type="journal article" date="2013" name="Rice">
        <title>Improvement of the Oryza sativa Nipponbare reference genome using next generation sequence and optical map data.</title>
        <authorList>
            <person name="Kawahara Y."/>
            <person name="de la Bastide M."/>
            <person name="Hamilton J.P."/>
            <person name="Kanamori H."/>
            <person name="McCombie W.R."/>
            <person name="Ouyang S."/>
            <person name="Schwartz D.C."/>
            <person name="Tanaka T."/>
            <person name="Wu J."/>
            <person name="Zhou S."/>
            <person name="Childs K.L."/>
            <person name="Davidson R.M."/>
            <person name="Lin H."/>
            <person name="Quesada-Ocampo L."/>
            <person name="Vaillancourt B."/>
            <person name="Sakai H."/>
            <person name="Lee S.S."/>
            <person name="Kim J."/>
            <person name="Numa H."/>
            <person name="Itoh T."/>
            <person name="Buell C.R."/>
            <person name="Matsumoto T."/>
        </authorList>
    </citation>
    <scope>NUCLEOTIDE SEQUENCE [LARGE SCALE GENOMIC DNA]</scope>
    <source>
        <strain evidence="2">cv. Nipponbare</strain>
    </source>
</reference>
<evidence type="ECO:0000313" key="1">
    <source>
        <dbReference type="EMBL" id="BAS87893.1"/>
    </source>
</evidence>
<gene>
    <name evidence="1" type="ordered locus">Os04g0168683</name>
    <name evidence="1" type="ORF">OSNPB_040168683</name>
</gene>